<dbReference type="PROSITE" id="PS50206">
    <property type="entry name" value="RHODANESE_3"/>
    <property type="match status" value="1"/>
</dbReference>
<gene>
    <name evidence="2" type="ORF">FKG95_20270</name>
</gene>
<evidence type="ECO:0000313" key="2">
    <source>
        <dbReference type="EMBL" id="TQV77883.1"/>
    </source>
</evidence>
<keyword evidence="2" id="KW-0808">Transferase</keyword>
<name>A0A545TKY2_9PROT</name>
<dbReference type="InterPro" id="IPR018634">
    <property type="entry name" value="ChrB_C"/>
</dbReference>
<reference evidence="2 3" key="1">
    <citation type="submission" date="2019-06" db="EMBL/GenBank/DDBJ databases">
        <title>Whole genome sequence for Rhodospirillaceae sp. R148.</title>
        <authorList>
            <person name="Wang G."/>
        </authorList>
    </citation>
    <scope>NUCLEOTIDE SEQUENCE [LARGE SCALE GENOMIC DNA]</scope>
    <source>
        <strain evidence="2 3">R148</strain>
    </source>
</reference>
<sequence>MTSPTEITVNQLSRLIGLPSAPAIVDIRIDEDYALDPRLIPGSRRRNYRETSQWMTDYAGRKVIVICHRGKKLSQGVAALLRCEGIEAETLALGFEGWAAAGLPAIAPEKLPQRDERGRTRWVTRARPKIDRIACPWLIRRFVDPDAAFLFVSPSDVEQVGEKFGAVPFDTEGGFWDHRGEACSFDTLLEEFGLQSDALSRLALIVRGADTARPELAPEAAGLLAASLGLSRMYRDDLEQLSASMGLYDSLYRWCRDATGATHDWPAHRSAMAVQ</sequence>
<dbReference type="EMBL" id="VHSH01000007">
    <property type="protein sequence ID" value="TQV77883.1"/>
    <property type="molecule type" value="Genomic_DNA"/>
</dbReference>
<dbReference type="Pfam" id="PF09828">
    <property type="entry name" value="ChrB_C"/>
    <property type="match status" value="1"/>
</dbReference>
<proteinExistence type="predicted"/>
<keyword evidence="3" id="KW-1185">Reference proteome</keyword>
<evidence type="ECO:0000313" key="3">
    <source>
        <dbReference type="Proteomes" id="UP000315252"/>
    </source>
</evidence>
<dbReference type="GO" id="GO:0016740">
    <property type="term" value="F:transferase activity"/>
    <property type="evidence" value="ECO:0007669"/>
    <property type="project" value="UniProtKB-KW"/>
</dbReference>
<feature type="domain" description="Rhodanese" evidence="1">
    <location>
        <begin position="18"/>
        <end position="107"/>
    </location>
</feature>
<dbReference type="AlphaFoldDB" id="A0A545TKY2"/>
<protein>
    <submittedName>
        <fullName evidence="2">Sulfurtransferase</fullName>
    </submittedName>
</protein>
<organism evidence="2 3">
    <name type="scientific">Denitrobaculum tricleocarpae</name>
    <dbReference type="NCBI Taxonomy" id="2591009"/>
    <lineage>
        <taxon>Bacteria</taxon>
        <taxon>Pseudomonadati</taxon>
        <taxon>Pseudomonadota</taxon>
        <taxon>Alphaproteobacteria</taxon>
        <taxon>Rhodospirillales</taxon>
        <taxon>Rhodospirillaceae</taxon>
        <taxon>Denitrobaculum</taxon>
    </lineage>
</organism>
<accession>A0A545TKY2</accession>
<dbReference type="Proteomes" id="UP000315252">
    <property type="component" value="Unassembled WGS sequence"/>
</dbReference>
<dbReference type="Gene3D" id="3.40.250.10">
    <property type="entry name" value="Rhodanese-like domain"/>
    <property type="match status" value="1"/>
</dbReference>
<dbReference type="InterPro" id="IPR036873">
    <property type="entry name" value="Rhodanese-like_dom_sf"/>
</dbReference>
<dbReference type="OrthoDB" id="9784302at2"/>
<evidence type="ECO:0000259" key="1">
    <source>
        <dbReference type="PROSITE" id="PS50206"/>
    </source>
</evidence>
<dbReference type="RefSeq" id="WP_142898226.1">
    <property type="nucleotide sequence ID" value="NZ_ML660058.1"/>
</dbReference>
<dbReference type="Pfam" id="PF00581">
    <property type="entry name" value="Rhodanese"/>
    <property type="match status" value="1"/>
</dbReference>
<dbReference type="InterPro" id="IPR001763">
    <property type="entry name" value="Rhodanese-like_dom"/>
</dbReference>
<dbReference type="SUPFAM" id="SSF52821">
    <property type="entry name" value="Rhodanese/Cell cycle control phosphatase"/>
    <property type="match status" value="1"/>
</dbReference>
<comment type="caution">
    <text evidence="2">The sequence shown here is derived from an EMBL/GenBank/DDBJ whole genome shotgun (WGS) entry which is preliminary data.</text>
</comment>